<dbReference type="Pfam" id="PF04749">
    <property type="entry name" value="PLAC8"/>
    <property type="match status" value="1"/>
</dbReference>
<dbReference type="AlphaFoldDB" id="A0A0D2RXY8"/>
<dbReference type="OrthoDB" id="1045822at2759"/>
<protein>
    <submittedName>
        <fullName evidence="1">Uncharacterized protein</fullName>
    </submittedName>
</protein>
<reference evidence="2" key="3">
    <citation type="submission" date="2020-04" db="EMBL/GenBank/DDBJ databases">
        <authorList>
            <person name="Grover C.E."/>
            <person name="Arick M.A. II"/>
            <person name="Thrash A."/>
            <person name="Conover J.L."/>
            <person name="Sanders W.S."/>
            <person name="Peterson D.G."/>
            <person name="Scheffler J.A."/>
            <person name="Scheffler B.E."/>
            <person name="Wendel J.F."/>
        </authorList>
    </citation>
    <scope>NUCLEOTIDE SEQUENCE</scope>
    <source>
        <strain evidence="2">8</strain>
        <tissue evidence="2">Leaf</tissue>
    </source>
</reference>
<dbReference type="eggNOG" id="ENOG502SQGZ">
    <property type="taxonomic scope" value="Eukaryota"/>
</dbReference>
<dbReference type="EMBL" id="JABEZZ010000006">
    <property type="protein sequence ID" value="MBA0587309.1"/>
    <property type="molecule type" value="Genomic_DNA"/>
</dbReference>
<evidence type="ECO:0000313" key="4">
    <source>
        <dbReference type="Proteomes" id="UP000593578"/>
    </source>
</evidence>
<sequence>MASPAANRQSITTPNSGQWTTGLFDCFDDSSNCFMTWCCPFITFGRNVEIIDKGKTSPADAARTYYILGSFGFAFCYSYPYRKKLREQFSLKEQPCGDCLVHCCCIQCALCQEHRELINRGLDPTIGWAANVARMIQNEKVAPVVEAGMNHVAP</sequence>
<reference evidence="1 3" key="1">
    <citation type="journal article" date="2012" name="Nature">
        <title>Repeated polyploidization of Gossypium genomes and the evolution of spinnable cotton fibres.</title>
        <authorList>
            <person name="Paterson A.H."/>
            <person name="Wendel J.F."/>
            <person name="Gundlach H."/>
            <person name="Guo H."/>
            <person name="Jenkins J."/>
            <person name="Jin D."/>
            <person name="Llewellyn D."/>
            <person name="Showmaker K.C."/>
            <person name="Shu S."/>
            <person name="Udall J."/>
            <person name="Yoo M.J."/>
            <person name="Byers R."/>
            <person name="Chen W."/>
            <person name="Doron-Faigenboim A."/>
            <person name="Duke M.V."/>
            <person name="Gong L."/>
            <person name="Grimwood J."/>
            <person name="Grover C."/>
            <person name="Grupp K."/>
            <person name="Hu G."/>
            <person name="Lee T.H."/>
            <person name="Li J."/>
            <person name="Lin L."/>
            <person name="Liu T."/>
            <person name="Marler B.S."/>
            <person name="Page J.T."/>
            <person name="Roberts A.W."/>
            <person name="Romanel E."/>
            <person name="Sanders W.S."/>
            <person name="Szadkowski E."/>
            <person name="Tan X."/>
            <person name="Tang H."/>
            <person name="Xu C."/>
            <person name="Wang J."/>
            <person name="Wang Z."/>
            <person name="Zhang D."/>
            <person name="Zhang L."/>
            <person name="Ashrafi H."/>
            <person name="Bedon F."/>
            <person name="Bowers J.E."/>
            <person name="Brubaker C.L."/>
            <person name="Chee P.W."/>
            <person name="Das S."/>
            <person name="Gingle A.R."/>
            <person name="Haigler C.H."/>
            <person name="Harker D."/>
            <person name="Hoffmann L.V."/>
            <person name="Hovav R."/>
            <person name="Jones D.C."/>
            <person name="Lemke C."/>
            <person name="Mansoor S."/>
            <person name="ur Rahman M."/>
            <person name="Rainville L.N."/>
            <person name="Rambani A."/>
            <person name="Reddy U.K."/>
            <person name="Rong J.K."/>
            <person name="Saranga Y."/>
            <person name="Scheffler B.E."/>
            <person name="Scheffler J.A."/>
            <person name="Stelly D.M."/>
            <person name="Triplett B.A."/>
            <person name="Van Deynze A."/>
            <person name="Vaslin M.F."/>
            <person name="Waghmare V.N."/>
            <person name="Walford S.A."/>
            <person name="Wright R.J."/>
            <person name="Zaki E.A."/>
            <person name="Zhang T."/>
            <person name="Dennis E.S."/>
            <person name="Mayer K.F."/>
            <person name="Peterson D.G."/>
            <person name="Rokhsar D.S."/>
            <person name="Wang X."/>
            <person name="Schmutz J."/>
        </authorList>
    </citation>
    <scope>NUCLEOTIDE SEQUENCE [LARGE SCALE GENOMIC DNA]</scope>
</reference>
<name>A0A0D2RXY8_GOSRA</name>
<dbReference type="InterPro" id="IPR006461">
    <property type="entry name" value="PLAC_motif_containing"/>
</dbReference>
<gene>
    <name evidence="1" type="ORF">B456_006G062300</name>
    <name evidence="2" type="ORF">Gorai_000441</name>
</gene>
<reference evidence="2 4" key="2">
    <citation type="journal article" date="2019" name="Genome Biol. Evol.">
        <title>Insights into the evolution of the New World diploid cottons (Gossypium, subgenus Houzingenia) based on genome sequencing.</title>
        <authorList>
            <person name="Grover C.E."/>
            <person name="Arick M.A. 2nd"/>
            <person name="Thrash A."/>
            <person name="Conover J.L."/>
            <person name="Sanders W.S."/>
            <person name="Peterson D.G."/>
            <person name="Frelichowski J.E."/>
            <person name="Scheffler J.A."/>
            <person name="Scheffler B.E."/>
            <person name="Wendel J.F."/>
        </authorList>
    </citation>
    <scope>NUCLEOTIDE SEQUENCE [LARGE SCALE GENOMIC DNA]</scope>
    <source>
        <strain evidence="2">8</strain>
        <tissue evidence="2">Leaf</tissue>
    </source>
</reference>
<proteinExistence type="predicted"/>
<dbReference type="Proteomes" id="UP000593578">
    <property type="component" value="Unassembled WGS sequence"/>
</dbReference>
<dbReference type="Gramene" id="KJB34361">
    <property type="protein sequence ID" value="KJB34361"/>
    <property type="gene ID" value="B456_006G062300"/>
</dbReference>
<evidence type="ECO:0000313" key="2">
    <source>
        <dbReference type="EMBL" id="MBA0587309.1"/>
    </source>
</evidence>
<dbReference type="NCBIfam" id="TIGR01571">
    <property type="entry name" value="A_thal_Cys_rich"/>
    <property type="match status" value="1"/>
</dbReference>
<dbReference type="EMBL" id="CM001745">
    <property type="protein sequence ID" value="KJB34361.1"/>
    <property type="molecule type" value="Genomic_DNA"/>
</dbReference>
<keyword evidence="3" id="KW-1185">Reference proteome</keyword>
<dbReference type="OMA" id="DPTIGWA"/>
<accession>A0A0D2RXY8</accession>
<evidence type="ECO:0000313" key="1">
    <source>
        <dbReference type="EMBL" id="KJB34361.1"/>
    </source>
</evidence>
<dbReference type="STRING" id="29730.A0A0D2RXY8"/>
<organism evidence="1 3">
    <name type="scientific">Gossypium raimondii</name>
    <name type="common">Peruvian cotton</name>
    <name type="synonym">Gossypium klotzschianum subsp. raimondii</name>
    <dbReference type="NCBI Taxonomy" id="29730"/>
    <lineage>
        <taxon>Eukaryota</taxon>
        <taxon>Viridiplantae</taxon>
        <taxon>Streptophyta</taxon>
        <taxon>Embryophyta</taxon>
        <taxon>Tracheophyta</taxon>
        <taxon>Spermatophyta</taxon>
        <taxon>Magnoliopsida</taxon>
        <taxon>eudicotyledons</taxon>
        <taxon>Gunneridae</taxon>
        <taxon>Pentapetalae</taxon>
        <taxon>rosids</taxon>
        <taxon>malvids</taxon>
        <taxon>Malvales</taxon>
        <taxon>Malvaceae</taxon>
        <taxon>Malvoideae</taxon>
        <taxon>Gossypium</taxon>
    </lineage>
</organism>
<evidence type="ECO:0000313" key="3">
    <source>
        <dbReference type="Proteomes" id="UP000032304"/>
    </source>
</evidence>
<dbReference type="PANTHER" id="PTHR15907">
    <property type="entry name" value="DUF614 FAMILY PROTEIN-RELATED"/>
    <property type="match status" value="1"/>
</dbReference>
<dbReference type="Proteomes" id="UP000032304">
    <property type="component" value="Chromosome 6"/>
</dbReference>